<evidence type="ECO:0000256" key="5">
    <source>
        <dbReference type="SAM" id="MobiDB-lite"/>
    </source>
</evidence>
<keyword evidence="8" id="KW-1185">Reference proteome</keyword>
<dbReference type="PANTHER" id="PTHR43133:SF25">
    <property type="entry name" value="RNA POLYMERASE SIGMA FACTOR RFAY-RELATED"/>
    <property type="match status" value="1"/>
</dbReference>
<dbReference type="SUPFAM" id="SSF88946">
    <property type="entry name" value="Sigma2 domain of RNA polymerase sigma factors"/>
    <property type="match status" value="1"/>
</dbReference>
<comment type="caution">
    <text evidence="7">The sequence shown here is derived from an EMBL/GenBank/DDBJ whole genome shotgun (WGS) entry which is preliminary data.</text>
</comment>
<evidence type="ECO:0000313" key="7">
    <source>
        <dbReference type="EMBL" id="MEE6259384.1"/>
    </source>
</evidence>
<organism evidence="7 8">
    <name type="scientific">Plantactinospora sonchi</name>
    <dbReference type="NCBI Taxonomy" id="1544735"/>
    <lineage>
        <taxon>Bacteria</taxon>
        <taxon>Bacillati</taxon>
        <taxon>Actinomycetota</taxon>
        <taxon>Actinomycetes</taxon>
        <taxon>Micromonosporales</taxon>
        <taxon>Micromonosporaceae</taxon>
        <taxon>Plantactinospora</taxon>
    </lineage>
</organism>
<reference evidence="7 8" key="1">
    <citation type="submission" date="2024-01" db="EMBL/GenBank/DDBJ databases">
        <title>Genome insights into Plantactinospora sonchi sp. nov.</title>
        <authorList>
            <person name="Wang L."/>
        </authorList>
    </citation>
    <scope>NUCLEOTIDE SEQUENCE [LARGE SCALE GENOMIC DNA]</scope>
    <source>
        <strain evidence="7 8">NEAU-QY2</strain>
    </source>
</reference>
<feature type="domain" description="RNA polymerase sigma factor 70 region 4 type 2" evidence="6">
    <location>
        <begin position="111"/>
        <end position="161"/>
    </location>
</feature>
<evidence type="ECO:0000256" key="1">
    <source>
        <dbReference type="ARBA" id="ARBA00010641"/>
    </source>
</evidence>
<evidence type="ECO:0000256" key="3">
    <source>
        <dbReference type="ARBA" id="ARBA00023082"/>
    </source>
</evidence>
<proteinExistence type="inferred from homology"/>
<dbReference type="InterPro" id="IPR013249">
    <property type="entry name" value="RNA_pol_sigma70_r4_t2"/>
</dbReference>
<dbReference type="InterPro" id="IPR013324">
    <property type="entry name" value="RNA_pol_sigma_r3/r4-like"/>
</dbReference>
<dbReference type="PANTHER" id="PTHR43133">
    <property type="entry name" value="RNA POLYMERASE ECF-TYPE SIGMA FACTO"/>
    <property type="match status" value="1"/>
</dbReference>
<accession>A0ABU7RS96</accession>
<dbReference type="SUPFAM" id="SSF88659">
    <property type="entry name" value="Sigma3 and sigma4 domains of RNA polymerase sigma factors"/>
    <property type="match status" value="1"/>
</dbReference>
<gene>
    <name evidence="7" type="ORF">V1633_12885</name>
</gene>
<evidence type="ECO:0000313" key="8">
    <source>
        <dbReference type="Proteomes" id="UP001332243"/>
    </source>
</evidence>
<dbReference type="InterPro" id="IPR013325">
    <property type="entry name" value="RNA_pol_sigma_r2"/>
</dbReference>
<feature type="region of interest" description="Disordered" evidence="5">
    <location>
        <begin position="159"/>
        <end position="183"/>
    </location>
</feature>
<evidence type="ECO:0000259" key="6">
    <source>
        <dbReference type="Pfam" id="PF08281"/>
    </source>
</evidence>
<keyword evidence="3" id="KW-0731">Sigma factor</keyword>
<evidence type="ECO:0000256" key="2">
    <source>
        <dbReference type="ARBA" id="ARBA00023015"/>
    </source>
</evidence>
<dbReference type="RefSeq" id="WP_331214506.1">
    <property type="nucleotide sequence ID" value="NZ_JAZGQK010000010.1"/>
</dbReference>
<feature type="compositionally biased region" description="Polar residues" evidence="5">
    <location>
        <begin position="172"/>
        <end position="183"/>
    </location>
</feature>
<dbReference type="Gene3D" id="1.10.1740.10">
    <property type="match status" value="1"/>
</dbReference>
<keyword evidence="4" id="KW-0804">Transcription</keyword>
<dbReference type="InterPro" id="IPR036388">
    <property type="entry name" value="WH-like_DNA-bd_sf"/>
</dbReference>
<dbReference type="Pfam" id="PF08281">
    <property type="entry name" value="Sigma70_r4_2"/>
    <property type="match status" value="1"/>
</dbReference>
<name>A0ABU7RS96_9ACTN</name>
<dbReference type="CDD" id="cd06171">
    <property type="entry name" value="Sigma70_r4"/>
    <property type="match status" value="1"/>
</dbReference>
<comment type="similarity">
    <text evidence="1">Belongs to the sigma-70 factor family. ECF subfamily.</text>
</comment>
<dbReference type="InterPro" id="IPR014284">
    <property type="entry name" value="RNA_pol_sigma-70_dom"/>
</dbReference>
<dbReference type="Proteomes" id="UP001332243">
    <property type="component" value="Unassembled WGS sequence"/>
</dbReference>
<protein>
    <submittedName>
        <fullName evidence="7">Sigma-70 family RNA polymerase sigma factor</fullName>
    </submittedName>
</protein>
<dbReference type="EMBL" id="JAZGQK010000010">
    <property type="protein sequence ID" value="MEE6259384.1"/>
    <property type="molecule type" value="Genomic_DNA"/>
</dbReference>
<sequence length="183" mass="20227">MGPPKDRGEEWFTETYLAHHERIVRYGLRRLYDGEAAVEPAQEVFIVAWRRRMEVPQDCLPWLYAVARRLLANTRRDWRTAPQVTSLANVGGAGGRAAVMVQESVVEVAGVRAALTTLPDNDQEILRLIGWEELSLGEAAVVLGCTRATAAVRLHRTRRRLAKGAAPESPSPAATRSTISKAC</sequence>
<dbReference type="Gene3D" id="1.10.10.10">
    <property type="entry name" value="Winged helix-like DNA-binding domain superfamily/Winged helix DNA-binding domain"/>
    <property type="match status" value="1"/>
</dbReference>
<dbReference type="InterPro" id="IPR039425">
    <property type="entry name" value="RNA_pol_sigma-70-like"/>
</dbReference>
<keyword evidence="2" id="KW-0805">Transcription regulation</keyword>
<dbReference type="NCBIfam" id="TIGR02937">
    <property type="entry name" value="sigma70-ECF"/>
    <property type="match status" value="1"/>
</dbReference>
<evidence type="ECO:0000256" key="4">
    <source>
        <dbReference type="ARBA" id="ARBA00023163"/>
    </source>
</evidence>